<evidence type="ECO:0000256" key="10">
    <source>
        <dbReference type="ARBA" id="ARBA00023136"/>
    </source>
</evidence>
<keyword evidence="19" id="KW-1185">Reference proteome</keyword>
<evidence type="ECO:0000256" key="12">
    <source>
        <dbReference type="PROSITE-ProRule" id="PRU01360"/>
    </source>
</evidence>
<dbReference type="PROSITE" id="PS01156">
    <property type="entry name" value="TONB_DEPENDENT_REC_2"/>
    <property type="match status" value="1"/>
</dbReference>
<feature type="domain" description="TonB-dependent receptor plug" evidence="17">
    <location>
        <begin position="59"/>
        <end position="165"/>
    </location>
</feature>
<evidence type="ECO:0000256" key="9">
    <source>
        <dbReference type="ARBA" id="ARBA00023077"/>
    </source>
</evidence>
<evidence type="ECO:0000256" key="11">
    <source>
        <dbReference type="ARBA" id="ARBA00023237"/>
    </source>
</evidence>
<keyword evidence="6" id="KW-0732">Signal</keyword>
<reference evidence="18 19" key="1">
    <citation type="submission" date="2019-07" db="EMBL/GenBank/DDBJ databases">
        <title>Sphingomonas solaris sp. nov., isolated from a solar panel from Boston, Massachusetts.</title>
        <authorList>
            <person name="Tanner K."/>
            <person name="Pascual J."/>
            <person name="Mancuso C."/>
            <person name="Pereto J."/>
            <person name="Khalil A."/>
            <person name="Vilanova C."/>
        </authorList>
    </citation>
    <scope>NUCLEOTIDE SEQUENCE [LARGE SCALE GENOMIC DNA]</scope>
    <source>
        <strain evidence="18 19">R4DWN</strain>
    </source>
</reference>
<evidence type="ECO:0000256" key="3">
    <source>
        <dbReference type="ARBA" id="ARBA00022452"/>
    </source>
</evidence>
<dbReference type="Pfam" id="PF00593">
    <property type="entry name" value="TonB_dep_Rec_b-barrel"/>
    <property type="match status" value="1"/>
</dbReference>
<accession>A0A558RCZ3</accession>
<evidence type="ECO:0000256" key="15">
    <source>
        <dbReference type="SAM" id="MobiDB-lite"/>
    </source>
</evidence>
<gene>
    <name evidence="18" type="ORF">FOY91_01900</name>
</gene>
<dbReference type="SUPFAM" id="SSF56935">
    <property type="entry name" value="Porins"/>
    <property type="match status" value="1"/>
</dbReference>
<dbReference type="InterPro" id="IPR036942">
    <property type="entry name" value="Beta-barrel_TonB_sf"/>
</dbReference>
<evidence type="ECO:0000256" key="2">
    <source>
        <dbReference type="ARBA" id="ARBA00022448"/>
    </source>
</evidence>
<evidence type="ECO:0000256" key="8">
    <source>
        <dbReference type="ARBA" id="ARBA00023065"/>
    </source>
</evidence>
<evidence type="ECO:0000256" key="5">
    <source>
        <dbReference type="ARBA" id="ARBA00022692"/>
    </source>
</evidence>
<evidence type="ECO:0000256" key="1">
    <source>
        <dbReference type="ARBA" id="ARBA00004571"/>
    </source>
</evidence>
<dbReference type="PANTHER" id="PTHR32552">
    <property type="entry name" value="FERRICHROME IRON RECEPTOR-RELATED"/>
    <property type="match status" value="1"/>
</dbReference>
<evidence type="ECO:0000256" key="13">
    <source>
        <dbReference type="PROSITE-ProRule" id="PRU10144"/>
    </source>
</evidence>
<name>A0A558RCZ3_9SPHN</name>
<keyword evidence="8" id="KW-0406">Ion transport</keyword>
<protein>
    <submittedName>
        <fullName evidence="18">TonB-dependent receptor</fullName>
    </submittedName>
</protein>
<keyword evidence="9 14" id="KW-0798">TonB box</keyword>
<keyword evidence="18" id="KW-0675">Receptor</keyword>
<proteinExistence type="inferred from homology"/>
<evidence type="ECO:0000259" key="17">
    <source>
        <dbReference type="Pfam" id="PF07715"/>
    </source>
</evidence>
<dbReference type="GO" id="GO:0006826">
    <property type="term" value="P:iron ion transport"/>
    <property type="evidence" value="ECO:0007669"/>
    <property type="project" value="UniProtKB-KW"/>
</dbReference>
<dbReference type="PROSITE" id="PS52016">
    <property type="entry name" value="TONB_DEPENDENT_REC_3"/>
    <property type="match status" value="1"/>
</dbReference>
<evidence type="ECO:0000256" key="14">
    <source>
        <dbReference type="RuleBase" id="RU003357"/>
    </source>
</evidence>
<keyword evidence="3 12" id="KW-1134">Transmembrane beta strand</keyword>
<dbReference type="EMBL" id="VNIM01000004">
    <property type="protein sequence ID" value="TVV77181.1"/>
    <property type="molecule type" value="Genomic_DNA"/>
</dbReference>
<dbReference type="InterPro" id="IPR012910">
    <property type="entry name" value="Plug_dom"/>
</dbReference>
<evidence type="ECO:0000313" key="19">
    <source>
        <dbReference type="Proteomes" id="UP000318681"/>
    </source>
</evidence>
<evidence type="ECO:0000259" key="16">
    <source>
        <dbReference type="Pfam" id="PF00593"/>
    </source>
</evidence>
<evidence type="ECO:0000256" key="6">
    <source>
        <dbReference type="ARBA" id="ARBA00022729"/>
    </source>
</evidence>
<dbReference type="Gene3D" id="2.40.170.20">
    <property type="entry name" value="TonB-dependent receptor, beta-barrel domain"/>
    <property type="match status" value="1"/>
</dbReference>
<feature type="region of interest" description="Disordered" evidence="15">
    <location>
        <begin position="1"/>
        <end position="43"/>
    </location>
</feature>
<sequence>MSGQGESSVATNPQPSPNAAPSVATDASPQVANATPDRADGFASSGDIVVTARRRDERLQDVPVSVTVFSAAALERSNVQTIADIRNVTPGLTFSSEGGKDNTAVSLRGIGQIPTGEVTPGVVTYFANVPLTSLGSNVPTYDISSVQVLKGPQGTLFGRNTLGGAVLIGPEAPNYEFGGYAEGTYGNYDYRELQGALNLPIIADKVALRVAGQIRRRDPLIYSINGGPGFNDTHQDSARASLLIEPTEWLKNTTIVDYFKAREAASGYYLLRQNFSFSALFSPALGPVAGGIIGGSLDGQIQGFLQQQSRNFYGAFSDNSGNGYANRRSLFVSNDTSATFGAFTVRNIFGYRKNKSDQFINTAATGQTFLPGFLFGSPQNVPFTIFHAAARIERQYLTNELQFLGSWDKFNFIVGGFYNDDKPDGVSGSTFDAFSTPGTPASVVTAHVRNKNYAIFGQATYKLTDRLSATAGIRYSWDRVSACGGAIGTSYATDATCRGIAARSLLDGVGVVSNKGEEPSWTIGLDYKVSPDLLLYVASRRGYRGVNVNTPLFETVFTTGGTNPACGFGSGQCVDLRPFQKTGEEKLTDVEVGQKWDFRTAGGRGRINTAIFYTKYKNALQFLNAQSIVPSNAPDNPTNASFGVNAADLTIYGVEFEASLSPSRNLTISFNGAYTKQKVDKVTLPPVPGIAFDATSVNRYAPSYSATASASWTLPVRPLDGDLILNGDLFMTDDFGGQYGEKLPGYKLVNARLDWKGIGGSGVDLAFFVRNLTKERYFAAPDVLLRSFPVNSVAVGDPRTYGVSGRVRF</sequence>
<dbReference type="InterPro" id="IPR000531">
    <property type="entry name" value="Beta-barrel_TonB"/>
</dbReference>
<dbReference type="Proteomes" id="UP000318681">
    <property type="component" value="Unassembled WGS sequence"/>
</dbReference>
<evidence type="ECO:0000313" key="18">
    <source>
        <dbReference type="EMBL" id="TVV77181.1"/>
    </source>
</evidence>
<organism evidence="18 19">
    <name type="scientific">Alterirhizorhabdus solaris</name>
    <dbReference type="NCBI Taxonomy" id="2529389"/>
    <lineage>
        <taxon>Bacteria</taxon>
        <taxon>Pseudomonadati</taxon>
        <taxon>Pseudomonadota</taxon>
        <taxon>Alphaproteobacteria</taxon>
        <taxon>Sphingomonadales</taxon>
        <taxon>Rhizorhabdaceae</taxon>
        <taxon>Alterirhizorhabdus</taxon>
    </lineage>
</organism>
<dbReference type="InterPro" id="IPR010917">
    <property type="entry name" value="TonB_rcpt_CS"/>
</dbReference>
<keyword evidence="5 12" id="KW-0812">Transmembrane</keyword>
<dbReference type="AlphaFoldDB" id="A0A558RCZ3"/>
<evidence type="ECO:0000256" key="4">
    <source>
        <dbReference type="ARBA" id="ARBA00022496"/>
    </source>
</evidence>
<keyword evidence="2 12" id="KW-0813">Transport</keyword>
<dbReference type="PANTHER" id="PTHR32552:SF81">
    <property type="entry name" value="TONB-DEPENDENT OUTER MEMBRANE RECEPTOR"/>
    <property type="match status" value="1"/>
</dbReference>
<dbReference type="GO" id="GO:0009279">
    <property type="term" value="C:cell outer membrane"/>
    <property type="evidence" value="ECO:0007669"/>
    <property type="project" value="UniProtKB-SubCell"/>
</dbReference>
<comment type="subcellular location">
    <subcellularLocation>
        <location evidence="1 12">Cell outer membrane</location>
        <topology evidence="1 12">Multi-pass membrane protein</topology>
    </subcellularLocation>
</comment>
<dbReference type="Pfam" id="PF07715">
    <property type="entry name" value="Plug"/>
    <property type="match status" value="1"/>
</dbReference>
<keyword evidence="11 12" id="KW-0998">Cell outer membrane</keyword>
<feature type="domain" description="TonB-dependent receptor-like beta-barrel" evidence="16">
    <location>
        <begin position="298"/>
        <end position="772"/>
    </location>
</feature>
<dbReference type="InterPro" id="IPR039426">
    <property type="entry name" value="TonB-dep_rcpt-like"/>
</dbReference>
<comment type="similarity">
    <text evidence="12 14">Belongs to the TonB-dependent receptor family.</text>
</comment>
<keyword evidence="10 12" id="KW-0472">Membrane</keyword>
<keyword evidence="4" id="KW-0410">Iron transport</keyword>
<comment type="caution">
    <text evidence="18">The sequence shown here is derived from an EMBL/GenBank/DDBJ whole genome shotgun (WGS) entry which is preliminary data.</text>
</comment>
<feature type="short sequence motif" description="TonB C-terminal box" evidence="13">
    <location>
        <begin position="792"/>
        <end position="809"/>
    </location>
</feature>
<evidence type="ECO:0000256" key="7">
    <source>
        <dbReference type="ARBA" id="ARBA00023004"/>
    </source>
</evidence>
<keyword evidence="7" id="KW-0408">Iron</keyword>
<dbReference type="OrthoDB" id="7510666at2"/>
<feature type="compositionally biased region" description="Polar residues" evidence="15">
    <location>
        <begin position="1"/>
        <end position="33"/>
    </location>
</feature>